<keyword evidence="2" id="KW-1133">Transmembrane helix</keyword>
<keyword evidence="2" id="KW-0472">Membrane</keyword>
<feature type="domain" description="EamA" evidence="3">
    <location>
        <begin position="151"/>
        <end position="288"/>
    </location>
</feature>
<evidence type="ECO:0000256" key="1">
    <source>
        <dbReference type="ARBA" id="ARBA00007362"/>
    </source>
</evidence>
<dbReference type="Pfam" id="PF00892">
    <property type="entry name" value="EamA"/>
    <property type="match status" value="2"/>
</dbReference>
<dbReference type="GO" id="GO:0016020">
    <property type="term" value="C:membrane"/>
    <property type="evidence" value="ECO:0007669"/>
    <property type="project" value="InterPro"/>
</dbReference>
<dbReference type="Gene3D" id="1.10.3730.20">
    <property type="match status" value="1"/>
</dbReference>
<dbReference type="GeneID" id="83004327"/>
<keyword evidence="2" id="KW-0812">Transmembrane</keyword>
<accession>A0A415DYX6</accession>
<dbReference type="AlphaFoldDB" id="A0A415DYX6"/>
<dbReference type="PANTHER" id="PTHR22911">
    <property type="entry name" value="ACYL-MALONYL CONDENSING ENZYME-RELATED"/>
    <property type="match status" value="1"/>
</dbReference>
<dbReference type="InterPro" id="IPR000620">
    <property type="entry name" value="EamA_dom"/>
</dbReference>
<feature type="transmembrane region" description="Helical" evidence="2">
    <location>
        <begin position="213"/>
        <end position="234"/>
    </location>
</feature>
<sequence length="294" mass="31776">MKKYAGLLIIMAGTCWGAIGIFIRKLNAIGIESMQIVEIRAIVAMLLIGIGVLIYDKRLFKIRQKHIWCFLGTGIVGIIFFNLCYFITIEASSLSVAAVLLYTAPIFVMIFSAVLFQEKITRIKVISLTMAFTGCVLVSGIFDGSAVLTAKGFLIGICAGLGYALYTIFSRYALNYGYNPLTVQFYTFLFAVIAGAFFTDFRQVEIAVVTEGTGAMAVIAGIGLICTAVPNVLYTSGLRYIDNGKTSVMASIEPVMAIVFGILLFHEVPTPLAAAGMLLSLSAIILVNYEKKGA</sequence>
<dbReference type="PANTHER" id="PTHR22911:SF79">
    <property type="entry name" value="MOBA-LIKE NTP TRANSFERASE DOMAIN-CONTAINING PROTEIN"/>
    <property type="match status" value="1"/>
</dbReference>
<dbReference type="OrthoDB" id="6707571at2"/>
<comment type="caution">
    <text evidence="4">The sequence shown here is derived from an EMBL/GenBank/DDBJ whole genome shotgun (WGS) entry which is preliminary data.</text>
</comment>
<organism evidence="4 5">
    <name type="scientific">Emergencia timonensis</name>
    <dbReference type="NCBI Taxonomy" id="1776384"/>
    <lineage>
        <taxon>Bacteria</taxon>
        <taxon>Bacillati</taxon>
        <taxon>Bacillota</taxon>
        <taxon>Clostridia</taxon>
        <taxon>Peptostreptococcales</taxon>
        <taxon>Anaerovoracaceae</taxon>
        <taxon>Emergencia</taxon>
    </lineage>
</organism>
<feature type="transmembrane region" description="Helical" evidence="2">
    <location>
        <begin position="148"/>
        <end position="169"/>
    </location>
</feature>
<comment type="similarity">
    <text evidence="1">Belongs to the EamA transporter family.</text>
</comment>
<reference evidence="4 5" key="1">
    <citation type="submission" date="2018-08" db="EMBL/GenBank/DDBJ databases">
        <title>A genome reference for cultivated species of the human gut microbiota.</title>
        <authorList>
            <person name="Zou Y."/>
            <person name="Xue W."/>
            <person name="Luo G."/>
        </authorList>
    </citation>
    <scope>NUCLEOTIDE SEQUENCE [LARGE SCALE GENOMIC DNA]</scope>
    <source>
        <strain evidence="4 5">AM07-24</strain>
    </source>
</reference>
<feature type="transmembrane region" description="Helical" evidence="2">
    <location>
        <begin position="123"/>
        <end position="142"/>
    </location>
</feature>
<name>A0A415DYX6_9FIRM</name>
<dbReference type="EMBL" id="QRMS01000004">
    <property type="protein sequence ID" value="RHJ85931.1"/>
    <property type="molecule type" value="Genomic_DNA"/>
</dbReference>
<evidence type="ECO:0000313" key="5">
    <source>
        <dbReference type="Proteomes" id="UP000284841"/>
    </source>
</evidence>
<protein>
    <submittedName>
        <fullName evidence="4">EamA family transporter</fullName>
    </submittedName>
</protein>
<evidence type="ECO:0000313" key="4">
    <source>
        <dbReference type="EMBL" id="RHJ85931.1"/>
    </source>
</evidence>
<feature type="transmembrane region" description="Helical" evidence="2">
    <location>
        <begin position="94"/>
        <end position="116"/>
    </location>
</feature>
<feature type="transmembrane region" description="Helical" evidence="2">
    <location>
        <begin position="33"/>
        <end position="55"/>
    </location>
</feature>
<feature type="transmembrane region" description="Helical" evidence="2">
    <location>
        <begin position="272"/>
        <end position="289"/>
    </location>
</feature>
<dbReference type="Proteomes" id="UP000284841">
    <property type="component" value="Unassembled WGS sequence"/>
</dbReference>
<feature type="domain" description="EamA" evidence="3">
    <location>
        <begin position="7"/>
        <end position="139"/>
    </location>
</feature>
<feature type="transmembrane region" description="Helical" evidence="2">
    <location>
        <begin position="67"/>
        <end position="88"/>
    </location>
</feature>
<dbReference type="STRING" id="1776384.GCA_900086585_01967"/>
<dbReference type="SUPFAM" id="SSF103481">
    <property type="entry name" value="Multidrug resistance efflux transporter EmrE"/>
    <property type="match status" value="2"/>
</dbReference>
<feature type="transmembrane region" description="Helical" evidence="2">
    <location>
        <begin position="246"/>
        <end position="266"/>
    </location>
</feature>
<gene>
    <name evidence="4" type="ORF">DW099_13885</name>
</gene>
<evidence type="ECO:0000256" key="2">
    <source>
        <dbReference type="SAM" id="Phobius"/>
    </source>
</evidence>
<proteinExistence type="inferred from homology"/>
<dbReference type="InterPro" id="IPR037185">
    <property type="entry name" value="EmrE-like"/>
</dbReference>
<keyword evidence="5" id="KW-1185">Reference proteome</keyword>
<dbReference type="RefSeq" id="WP_067537242.1">
    <property type="nucleotide sequence ID" value="NZ_AP025567.1"/>
</dbReference>
<feature type="transmembrane region" description="Helical" evidence="2">
    <location>
        <begin position="181"/>
        <end position="201"/>
    </location>
</feature>
<evidence type="ECO:0000259" key="3">
    <source>
        <dbReference type="Pfam" id="PF00892"/>
    </source>
</evidence>